<dbReference type="EMBL" id="DRGM01000187">
    <property type="protein sequence ID" value="HEA18481.1"/>
    <property type="molecule type" value="Genomic_DNA"/>
</dbReference>
<dbReference type="InterPro" id="IPR051599">
    <property type="entry name" value="Cell_Envelope_Assoc"/>
</dbReference>
<dbReference type="InterPro" id="IPR003848">
    <property type="entry name" value="DUF218"/>
</dbReference>
<dbReference type="GO" id="GO:0005886">
    <property type="term" value="C:plasma membrane"/>
    <property type="evidence" value="ECO:0007669"/>
    <property type="project" value="TreeGrafter"/>
</dbReference>
<evidence type="ECO:0000313" key="3">
    <source>
        <dbReference type="EMBL" id="HEA18481.1"/>
    </source>
</evidence>
<sequence length="254" mass="27759">MFELKKILGAMLMPLPLLGILCFIALVIALRTNKLSAYIGIFAISFLLLVSTPFIGQQIIDPSSQLKYTFHSNQQPALDKIVVLGCDVNPNPQLSANSQLGNCAKSRLVEGLRLANIYPNAQLIVSGGGYAKVTNSSLMQQTAISLGVDATRIKQNPAAMDTADEARLLAPTLVDFKVALVTSASHMARASDLFNAQGVDVIPAATDFYDFSAWPTHKQYIPNVEVLKAVTRYWREVLGSAWINVRRWIDPEAL</sequence>
<dbReference type="Pfam" id="PF02698">
    <property type="entry name" value="DUF218"/>
    <property type="match status" value="1"/>
</dbReference>
<dbReference type="AlphaFoldDB" id="A0A7V1D232"/>
<feature type="domain" description="DUF218" evidence="2">
    <location>
        <begin position="79"/>
        <end position="239"/>
    </location>
</feature>
<reference evidence="3" key="1">
    <citation type="journal article" date="2020" name="mSystems">
        <title>Genome- and Community-Level Interaction Insights into Carbon Utilization and Element Cycling Functions of Hydrothermarchaeota in Hydrothermal Sediment.</title>
        <authorList>
            <person name="Zhou Z."/>
            <person name="Liu Y."/>
            <person name="Xu W."/>
            <person name="Pan J."/>
            <person name="Luo Z.H."/>
            <person name="Li M."/>
        </authorList>
    </citation>
    <scope>NUCLEOTIDE SEQUENCE [LARGE SCALE GENOMIC DNA]</scope>
    <source>
        <strain evidence="3">HyVt-346</strain>
    </source>
</reference>
<keyword evidence="1" id="KW-0472">Membrane</keyword>
<keyword evidence="1" id="KW-0812">Transmembrane</keyword>
<feature type="transmembrane region" description="Helical" evidence="1">
    <location>
        <begin position="35"/>
        <end position="56"/>
    </location>
</feature>
<evidence type="ECO:0000256" key="1">
    <source>
        <dbReference type="SAM" id="Phobius"/>
    </source>
</evidence>
<name>A0A7V1D232_9GAMM</name>
<proteinExistence type="predicted"/>
<gene>
    <name evidence="3" type="ORF">ENH88_18960</name>
</gene>
<accession>A0A7V1D232</accession>
<feature type="transmembrane region" description="Helical" evidence="1">
    <location>
        <begin position="7"/>
        <end position="29"/>
    </location>
</feature>
<dbReference type="Proteomes" id="UP000886188">
    <property type="component" value="Unassembled WGS sequence"/>
</dbReference>
<dbReference type="PANTHER" id="PTHR30336:SF4">
    <property type="entry name" value="ENVELOPE BIOGENESIS FACTOR ELYC"/>
    <property type="match status" value="1"/>
</dbReference>
<keyword evidence="1" id="KW-1133">Transmembrane helix</keyword>
<evidence type="ECO:0000259" key="2">
    <source>
        <dbReference type="Pfam" id="PF02698"/>
    </source>
</evidence>
<comment type="caution">
    <text evidence="3">The sequence shown here is derived from an EMBL/GenBank/DDBJ whole genome shotgun (WGS) entry which is preliminary data.</text>
</comment>
<dbReference type="CDD" id="cd06259">
    <property type="entry name" value="YdcF-like"/>
    <property type="match status" value="1"/>
</dbReference>
<dbReference type="GO" id="GO:0000270">
    <property type="term" value="P:peptidoglycan metabolic process"/>
    <property type="evidence" value="ECO:0007669"/>
    <property type="project" value="TreeGrafter"/>
</dbReference>
<dbReference type="GO" id="GO:0043164">
    <property type="term" value="P:Gram-negative-bacterium-type cell wall biogenesis"/>
    <property type="evidence" value="ECO:0007669"/>
    <property type="project" value="TreeGrafter"/>
</dbReference>
<organism evidence="3">
    <name type="scientific">Pseudoalteromonas prydzensis</name>
    <dbReference type="NCBI Taxonomy" id="182141"/>
    <lineage>
        <taxon>Bacteria</taxon>
        <taxon>Pseudomonadati</taxon>
        <taxon>Pseudomonadota</taxon>
        <taxon>Gammaproteobacteria</taxon>
        <taxon>Alteromonadales</taxon>
        <taxon>Pseudoalteromonadaceae</taxon>
        <taxon>Pseudoalteromonas</taxon>
    </lineage>
</organism>
<protein>
    <submittedName>
        <fullName evidence="3">YdcF family protein</fullName>
    </submittedName>
</protein>
<dbReference type="RefSeq" id="WP_304184698.1">
    <property type="nucleotide sequence ID" value="NZ_DRGM01000187.1"/>
</dbReference>
<dbReference type="PANTHER" id="PTHR30336">
    <property type="entry name" value="INNER MEMBRANE PROTEIN, PROBABLE PERMEASE"/>
    <property type="match status" value="1"/>
</dbReference>